<dbReference type="InterPro" id="IPR012480">
    <property type="entry name" value="Hepar_II_III_C"/>
</dbReference>
<dbReference type="SUPFAM" id="SSF48230">
    <property type="entry name" value="Chondroitin AC/alginate lyase"/>
    <property type="match status" value="1"/>
</dbReference>
<dbReference type="EMBL" id="QRWP01000001">
    <property type="protein sequence ID" value="RGT35468.1"/>
    <property type="molecule type" value="Genomic_DNA"/>
</dbReference>
<sequence length="706" mass="80679">MKNTLFICLFALCAFSGCVDDEEDFATDGGNISPELTPENKENAELNAAVFDQLNLDYPGLEKVKQHYEAGENYLAASALLEYYRMRANVFNPNLSLVDVTASDAEKSKADYALEYRFYVNGQLEDDATGKPYSVGKKGEINWANNPSGTSGEYQKQLHRHQWFIPQAKTYRDTRYKDEKYIQSWIEVYGDWIAKHPEPAEEEIGEGPWWQLQVSSRLTDQVQLLEYYKISDNFTPEWLTIFLASFAEQADFLVKYPYKNGGNILISQANALATAGILMPEFKNSNNWKQAGYKILDAEIAQFMNDGWHQEFSLHYHLGTVDSFYEIIKLANANNEATNYTEPLRKATEVLMHFVYPNYFLQGSSKDTEDKLDQIVPMFNDSWNKTRSIIQKNFKKYAEMFPESKELASMAAAGNSNTAPEFHPGNEIKVFEDAGFYIMRNGWTPESTVMIFSNNHDKENAFLEPWSHNQGDNGTFELYINNRNFFPDSGVCSYDGTSTREQRKKFRKTTMHNTLTLGDNNYTDATEAKLLLTKDNGNYETLVFQNKGYSNMTHRRAVFYVNKEFFVIVDEGIGEAVGNVQLNFNPCRYKEEIVFDKNVMGAHSTFNDNNIVIRTFPTEGSTFVEKEGVVAYVVKDNVFDERNAYYIQREKNANEAVRFITVIYPCSSTDGQTIEAEFTDNGYDVNGASVKVTINNGMSYNLSYSL</sequence>
<dbReference type="PROSITE" id="PS51257">
    <property type="entry name" value="PROKAR_LIPOPROTEIN"/>
    <property type="match status" value="1"/>
</dbReference>
<dbReference type="GO" id="GO:0016829">
    <property type="term" value="F:lyase activity"/>
    <property type="evidence" value="ECO:0007669"/>
    <property type="project" value="UniProtKB-KW"/>
</dbReference>
<evidence type="ECO:0000256" key="2">
    <source>
        <dbReference type="ARBA" id="ARBA00022729"/>
    </source>
</evidence>
<keyword evidence="4 7" id="KW-0456">Lyase</keyword>
<evidence type="ECO:0000259" key="5">
    <source>
        <dbReference type="Pfam" id="PF07940"/>
    </source>
</evidence>
<reference evidence="7 8" key="1">
    <citation type="submission" date="2018-08" db="EMBL/GenBank/DDBJ databases">
        <title>A genome reference for cultivated species of the human gut microbiota.</title>
        <authorList>
            <person name="Zou Y."/>
            <person name="Xue W."/>
            <person name="Luo G."/>
        </authorList>
    </citation>
    <scope>NUCLEOTIDE SEQUENCE [LARGE SCALE GENOMIC DNA]</scope>
    <source>
        <strain evidence="7 8">AF19-1AC</strain>
    </source>
</reference>
<dbReference type="InterPro" id="IPR008929">
    <property type="entry name" value="Chondroitin_lyas"/>
</dbReference>
<evidence type="ECO:0000259" key="6">
    <source>
        <dbReference type="Pfam" id="PF16889"/>
    </source>
</evidence>
<proteinExistence type="predicted"/>
<dbReference type="AlphaFoldDB" id="A0A412NAD7"/>
<keyword evidence="2" id="KW-0732">Signal</keyword>
<dbReference type="InterPro" id="IPR054646">
    <property type="entry name" value="HepC"/>
</dbReference>
<dbReference type="Gene3D" id="2.70.98.70">
    <property type="match status" value="1"/>
</dbReference>
<keyword evidence="3" id="KW-0574">Periplasm</keyword>
<protein>
    <submittedName>
        <fullName evidence="7">Heparitin sulfate lyase</fullName>
    </submittedName>
</protein>
<feature type="domain" description="Heparin-sulfate lyase N-terminal" evidence="6">
    <location>
        <begin position="50"/>
        <end position="407"/>
    </location>
</feature>
<evidence type="ECO:0000256" key="4">
    <source>
        <dbReference type="ARBA" id="ARBA00023239"/>
    </source>
</evidence>
<evidence type="ECO:0000313" key="8">
    <source>
        <dbReference type="Proteomes" id="UP000285159"/>
    </source>
</evidence>
<evidence type="ECO:0000256" key="3">
    <source>
        <dbReference type="ARBA" id="ARBA00022764"/>
    </source>
</evidence>
<dbReference type="GO" id="GO:0042597">
    <property type="term" value="C:periplasmic space"/>
    <property type="evidence" value="ECO:0007669"/>
    <property type="project" value="UniProtKB-SubCell"/>
</dbReference>
<dbReference type="RefSeq" id="WP_118466558.1">
    <property type="nucleotide sequence ID" value="NZ_CAJLSL010000006.1"/>
</dbReference>
<accession>A0A412NAD7</accession>
<evidence type="ECO:0000256" key="1">
    <source>
        <dbReference type="ARBA" id="ARBA00004418"/>
    </source>
</evidence>
<dbReference type="PANTHER" id="PTHR39210">
    <property type="entry name" value="HEPARIN-SULFATE LYASE"/>
    <property type="match status" value="1"/>
</dbReference>
<dbReference type="Proteomes" id="UP000285159">
    <property type="component" value="Unassembled WGS sequence"/>
</dbReference>
<organism evidence="7 8">
    <name type="scientific">Bacteroides clarus</name>
    <dbReference type="NCBI Taxonomy" id="626929"/>
    <lineage>
        <taxon>Bacteria</taxon>
        <taxon>Pseudomonadati</taxon>
        <taxon>Bacteroidota</taxon>
        <taxon>Bacteroidia</taxon>
        <taxon>Bacteroidales</taxon>
        <taxon>Bacteroidaceae</taxon>
        <taxon>Bacteroides</taxon>
    </lineage>
</organism>
<dbReference type="Gene3D" id="1.50.10.100">
    <property type="entry name" value="Chondroitin AC/alginate lyase"/>
    <property type="match status" value="1"/>
</dbReference>
<feature type="domain" description="Heparinase II/III-like C-terminal" evidence="5">
    <location>
        <begin position="424"/>
        <end position="621"/>
    </location>
</feature>
<dbReference type="Pfam" id="PF16889">
    <property type="entry name" value="Hepar_II_III_N"/>
    <property type="match status" value="1"/>
</dbReference>
<comment type="caution">
    <text evidence="7">The sequence shown here is derived from an EMBL/GenBank/DDBJ whole genome shotgun (WGS) entry which is preliminary data.</text>
</comment>
<dbReference type="PANTHER" id="PTHR39210:SF1">
    <property type="entry name" value="HEPARIN-SULFATE LYASE"/>
    <property type="match status" value="1"/>
</dbReference>
<dbReference type="Pfam" id="PF07940">
    <property type="entry name" value="Hepar_II_III_C"/>
    <property type="match status" value="1"/>
</dbReference>
<comment type="subcellular location">
    <subcellularLocation>
        <location evidence="1">Periplasm</location>
    </subcellularLocation>
</comment>
<dbReference type="InterPro" id="IPR031680">
    <property type="entry name" value="Hepar_II_III_N"/>
</dbReference>
<name>A0A412NAD7_9BACE</name>
<gene>
    <name evidence="7" type="ORF">DWX38_00390</name>
</gene>
<dbReference type="NCBIfam" id="NF045572">
    <property type="entry name" value="Hepsulflyase_bctds"/>
    <property type="match status" value="1"/>
</dbReference>
<evidence type="ECO:0000313" key="7">
    <source>
        <dbReference type="EMBL" id="RGT35468.1"/>
    </source>
</evidence>